<proteinExistence type="inferred from homology"/>
<dbReference type="GO" id="GO:0051287">
    <property type="term" value="F:NAD binding"/>
    <property type="evidence" value="ECO:0007669"/>
    <property type="project" value="InterPro"/>
</dbReference>
<dbReference type="InterPro" id="IPR029752">
    <property type="entry name" value="D-isomer_DH_CS1"/>
</dbReference>
<dbReference type="Proteomes" id="UP000716291">
    <property type="component" value="Unassembled WGS sequence"/>
</dbReference>
<dbReference type="PANTHER" id="PTHR10996">
    <property type="entry name" value="2-HYDROXYACID DEHYDROGENASE-RELATED"/>
    <property type="match status" value="1"/>
</dbReference>
<evidence type="ECO:0000259" key="6">
    <source>
        <dbReference type="Pfam" id="PF02826"/>
    </source>
</evidence>
<feature type="domain" description="D-isomer specific 2-hydroxyacid dehydrogenase NAD-binding" evidence="6">
    <location>
        <begin position="119"/>
        <end position="294"/>
    </location>
</feature>
<evidence type="ECO:0000256" key="3">
    <source>
        <dbReference type="ARBA" id="ARBA00023027"/>
    </source>
</evidence>
<dbReference type="InterPro" id="IPR006140">
    <property type="entry name" value="D-isomer_DH_NAD-bd"/>
</dbReference>
<dbReference type="GO" id="GO:0005829">
    <property type="term" value="C:cytosol"/>
    <property type="evidence" value="ECO:0007669"/>
    <property type="project" value="TreeGrafter"/>
</dbReference>
<evidence type="ECO:0008006" key="9">
    <source>
        <dbReference type="Google" id="ProtNLM"/>
    </source>
</evidence>
<dbReference type="CDD" id="cd12168">
    <property type="entry name" value="Mand_dh_like"/>
    <property type="match status" value="1"/>
</dbReference>
<sequence>MSSKVLIVGCIEFATDILCELQKKYSIEYCASRTRQEFIQDCSDKYKDISIIYHSPEAHESLGVFDAEMIQSFPESLKYIVYCGAGYDSIDVDACEQRQIKVSHTPMAVDDGTADIAVILILACCRNMIAASDNLRKGRFRHGLSMGTDVQGKVLGIIGAGGIGKTLAKRMAGFDLKQIQYYNRNRLHKEVEEQYNLTYVDFETLLRTSDIISIHCPHTAQTTHLIDYKEFTYMKKDVIIVNTARGKVINEAALVKALERGQVLAAGLDVFEEEPKVHPGLLTHPRSVLLPHIGTFTRQSQHKMEKLVLDNLVAALEHDTLLTPVPEHRKYFNK</sequence>
<organism evidence="7 8">
    <name type="scientific">Rhizopus oryzae</name>
    <name type="common">Mucormycosis agent</name>
    <name type="synonym">Rhizopus arrhizus var. delemar</name>
    <dbReference type="NCBI Taxonomy" id="64495"/>
    <lineage>
        <taxon>Eukaryota</taxon>
        <taxon>Fungi</taxon>
        <taxon>Fungi incertae sedis</taxon>
        <taxon>Mucoromycota</taxon>
        <taxon>Mucoromycotina</taxon>
        <taxon>Mucoromycetes</taxon>
        <taxon>Mucorales</taxon>
        <taxon>Mucorineae</taxon>
        <taxon>Rhizopodaceae</taxon>
        <taxon>Rhizopus</taxon>
    </lineage>
</organism>
<dbReference type="FunFam" id="3.40.50.720:FF:000203">
    <property type="entry name" value="D-3-phosphoglycerate dehydrogenase (SerA)"/>
    <property type="match status" value="1"/>
</dbReference>
<keyword evidence="3" id="KW-0520">NAD</keyword>
<dbReference type="PROSITE" id="PS00065">
    <property type="entry name" value="D_2_HYDROXYACID_DH_1"/>
    <property type="match status" value="1"/>
</dbReference>
<evidence type="ECO:0000259" key="5">
    <source>
        <dbReference type="Pfam" id="PF00389"/>
    </source>
</evidence>
<dbReference type="InterPro" id="IPR029753">
    <property type="entry name" value="D-isomer_DH_CS"/>
</dbReference>
<dbReference type="PROSITE" id="PS00671">
    <property type="entry name" value="D_2_HYDROXYACID_DH_3"/>
    <property type="match status" value="1"/>
</dbReference>
<evidence type="ECO:0000256" key="2">
    <source>
        <dbReference type="ARBA" id="ARBA00023002"/>
    </source>
</evidence>
<dbReference type="SUPFAM" id="SSF52283">
    <property type="entry name" value="Formate/glycerate dehydrogenase catalytic domain-like"/>
    <property type="match status" value="1"/>
</dbReference>
<keyword evidence="8" id="KW-1185">Reference proteome</keyword>
<dbReference type="GO" id="GO:0030267">
    <property type="term" value="F:glyoxylate reductase (NADPH) activity"/>
    <property type="evidence" value="ECO:0007669"/>
    <property type="project" value="TreeGrafter"/>
</dbReference>
<accession>A0A9P6X8I8</accession>
<dbReference type="AlphaFoldDB" id="A0A9P6X8I8"/>
<evidence type="ECO:0000313" key="7">
    <source>
        <dbReference type="EMBL" id="KAG1307766.1"/>
    </source>
</evidence>
<dbReference type="SUPFAM" id="SSF51735">
    <property type="entry name" value="NAD(P)-binding Rossmann-fold domains"/>
    <property type="match status" value="1"/>
</dbReference>
<dbReference type="InterPro" id="IPR006139">
    <property type="entry name" value="D-isomer_2_OHA_DH_cat_dom"/>
</dbReference>
<dbReference type="PROSITE" id="PS00670">
    <property type="entry name" value="D_2_HYDROXYACID_DH_2"/>
    <property type="match status" value="1"/>
</dbReference>
<keyword evidence="2 4" id="KW-0560">Oxidoreductase</keyword>
<dbReference type="GO" id="GO:0016618">
    <property type="term" value="F:hydroxypyruvate reductase [NAD(P)H] activity"/>
    <property type="evidence" value="ECO:0007669"/>
    <property type="project" value="TreeGrafter"/>
</dbReference>
<evidence type="ECO:0000256" key="4">
    <source>
        <dbReference type="RuleBase" id="RU003719"/>
    </source>
</evidence>
<name>A0A9P6X8I8_RHIOR</name>
<dbReference type="Gene3D" id="3.40.50.720">
    <property type="entry name" value="NAD(P)-binding Rossmann-like Domain"/>
    <property type="match status" value="2"/>
</dbReference>
<comment type="caution">
    <text evidence="7">The sequence shown here is derived from an EMBL/GenBank/DDBJ whole genome shotgun (WGS) entry which is preliminary data.</text>
</comment>
<reference evidence="7" key="1">
    <citation type="journal article" date="2020" name="Microb. Genom.">
        <title>Genetic diversity of clinical and environmental Mucorales isolates obtained from an investigation of mucormycosis cases among solid organ transplant recipients.</title>
        <authorList>
            <person name="Nguyen M.H."/>
            <person name="Kaul D."/>
            <person name="Muto C."/>
            <person name="Cheng S.J."/>
            <person name="Richter R.A."/>
            <person name="Bruno V.M."/>
            <person name="Liu G."/>
            <person name="Beyhan S."/>
            <person name="Sundermann A.J."/>
            <person name="Mounaud S."/>
            <person name="Pasculle A.W."/>
            <person name="Nierman W.C."/>
            <person name="Driscoll E."/>
            <person name="Cumbie R."/>
            <person name="Clancy C.J."/>
            <person name="Dupont C.L."/>
        </authorList>
    </citation>
    <scope>NUCLEOTIDE SEQUENCE</scope>
    <source>
        <strain evidence="7">GL11</strain>
    </source>
</reference>
<evidence type="ECO:0000313" key="8">
    <source>
        <dbReference type="Proteomes" id="UP000716291"/>
    </source>
</evidence>
<dbReference type="Pfam" id="PF00389">
    <property type="entry name" value="2-Hacid_dh"/>
    <property type="match status" value="1"/>
</dbReference>
<dbReference type="InterPro" id="IPR036291">
    <property type="entry name" value="NAD(P)-bd_dom_sf"/>
</dbReference>
<feature type="domain" description="D-isomer specific 2-hydroxyacid dehydrogenase catalytic" evidence="5">
    <location>
        <begin position="15"/>
        <end position="325"/>
    </location>
</feature>
<dbReference type="Pfam" id="PF02826">
    <property type="entry name" value="2-Hacid_dh_C"/>
    <property type="match status" value="1"/>
</dbReference>
<dbReference type="InterPro" id="IPR050223">
    <property type="entry name" value="D-isomer_2-hydroxyacid_DH"/>
</dbReference>
<dbReference type="EMBL" id="JAANQT010000887">
    <property type="protein sequence ID" value="KAG1307766.1"/>
    <property type="molecule type" value="Genomic_DNA"/>
</dbReference>
<gene>
    <name evidence="7" type="ORF">G6F64_006556</name>
</gene>
<comment type="similarity">
    <text evidence="1 4">Belongs to the D-isomer specific 2-hydroxyacid dehydrogenase family.</text>
</comment>
<dbReference type="PANTHER" id="PTHR10996:SF257">
    <property type="entry name" value="GLYOXYLATE REDUCTASE 1"/>
    <property type="match status" value="1"/>
</dbReference>
<evidence type="ECO:0000256" key="1">
    <source>
        <dbReference type="ARBA" id="ARBA00005854"/>
    </source>
</evidence>
<protein>
    <recommendedName>
        <fullName evidence="9">2-hydroxyacid dehydrogenase</fullName>
    </recommendedName>
</protein>